<dbReference type="InterPro" id="IPR041588">
    <property type="entry name" value="Integrase_H2C2"/>
</dbReference>
<dbReference type="Proteomes" id="UP000326396">
    <property type="component" value="Linkage Group LG6"/>
</dbReference>
<dbReference type="InterPro" id="IPR012337">
    <property type="entry name" value="RNaseH-like_sf"/>
</dbReference>
<dbReference type="Pfam" id="PF17921">
    <property type="entry name" value="Integrase_H2C2"/>
    <property type="match status" value="1"/>
</dbReference>
<dbReference type="PANTHER" id="PTHR45835">
    <property type="entry name" value="YALI0A06105P"/>
    <property type="match status" value="1"/>
</dbReference>
<feature type="domain" description="Tf2-1-like SH3-like" evidence="2">
    <location>
        <begin position="284"/>
        <end position="320"/>
    </location>
</feature>
<dbReference type="GO" id="GO:0003676">
    <property type="term" value="F:nucleic acid binding"/>
    <property type="evidence" value="ECO:0007669"/>
    <property type="project" value="InterPro"/>
</dbReference>
<evidence type="ECO:0000313" key="4">
    <source>
        <dbReference type="Proteomes" id="UP000326396"/>
    </source>
</evidence>
<dbReference type="InterPro" id="IPR036397">
    <property type="entry name" value="RNaseH_sf"/>
</dbReference>
<dbReference type="InterPro" id="IPR056924">
    <property type="entry name" value="SH3_Tf2-1"/>
</dbReference>
<reference evidence="3 4" key="1">
    <citation type="submission" date="2019-05" db="EMBL/GenBank/DDBJ databases">
        <title>Mikania micrantha, genome provides insights into the molecular mechanism of rapid growth.</title>
        <authorList>
            <person name="Liu B."/>
        </authorList>
    </citation>
    <scope>NUCLEOTIDE SEQUENCE [LARGE SCALE GENOMIC DNA]</scope>
    <source>
        <strain evidence="3">NLD-2019</strain>
        <tissue evidence="3">Leaf</tissue>
    </source>
</reference>
<evidence type="ECO:0000259" key="2">
    <source>
        <dbReference type="Pfam" id="PF24626"/>
    </source>
</evidence>
<protein>
    <submittedName>
        <fullName evidence="3">Uncharacterized protein</fullName>
    </submittedName>
</protein>
<dbReference type="PANTHER" id="PTHR45835:SF99">
    <property type="entry name" value="CHROMO DOMAIN-CONTAINING PROTEIN-RELATED"/>
    <property type="match status" value="1"/>
</dbReference>
<name>A0A5N6MC67_9ASTR</name>
<dbReference type="Gene3D" id="3.30.420.10">
    <property type="entry name" value="Ribonuclease H-like superfamily/Ribonuclease H"/>
    <property type="match status" value="2"/>
</dbReference>
<dbReference type="Gene3D" id="1.10.340.70">
    <property type="match status" value="1"/>
</dbReference>
<keyword evidence="4" id="KW-1185">Reference proteome</keyword>
<organism evidence="3 4">
    <name type="scientific">Mikania micrantha</name>
    <name type="common">bitter vine</name>
    <dbReference type="NCBI Taxonomy" id="192012"/>
    <lineage>
        <taxon>Eukaryota</taxon>
        <taxon>Viridiplantae</taxon>
        <taxon>Streptophyta</taxon>
        <taxon>Embryophyta</taxon>
        <taxon>Tracheophyta</taxon>
        <taxon>Spermatophyta</taxon>
        <taxon>Magnoliopsida</taxon>
        <taxon>eudicotyledons</taxon>
        <taxon>Gunneridae</taxon>
        <taxon>Pentapetalae</taxon>
        <taxon>asterids</taxon>
        <taxon>campanulids</taxon>
        <taxon>Asterales</taxon>
        <taxon>Asteraceae</taxon>
        <taxon>Asteroideae</taxon>
        <taxon>Heliantheae alliance</taxon>
        <taxon>Eupatorieae</taxon>
        <taxon>Mikania</taxon>
    </lineage>
</organism>
<gene>
    <name evidence="3" type="ORF">E3N88_33760</name>
</gene>
<sequence>MPYDFSIVHRAGKLNRGADALSRRPSIVQLCALVLPKSLAIEEIISELQCDPFTQPIIQKLLQDPDSVPHYQLLDQVLHDAHDTPAACHEGFLKTYKRILVQFFWPHLKQDVRSYVQNSLVCQQQKYETLSPAGLLQPLLIPHRVWEDISTDFIVGLPKSNRFDTIFVVVDRLSKYSHFLPMSHPFTAKAELFRLGQTSLKMSTSYHLQTDGQTEVVNHCVEAYLRCFAQEQPQKWSSFLAWAEYSYNTGYHSSLRSTPFKVVYGRDPPLLQPYVMGDTNNADFGPYLILKKIGKVAYKLSLPPDSRIHQVFHVSLLKPARGVSPPAAIPPLPINQDWELVLQPSEVLAHCWRQCSQVSLFGIAHFMGISSRGRSYLGGL</sequence>
<evidence type="ECO:0000259" key="1">
    <source>
        <dbReference type="Pfam" id="PF17921"/>
    </source>
</evidence>
<feature type="domain" description="Integrase zinc-binding" evidence="1">
    <location>
        <begin position="72"/>
        <end position="127"/>
    </location>
</feature>
<proteinExistence type="predicted"/>
<dbReference type="Pfam" id="PF24626">
    <property type="entry name" value="SH3_Tf2-1"/>
    <property type="match status" value="1"/>
</dbReference>
<comment type="caution">
    <text evidence="3">The sequence shown here is derived from an EMBL/GenBank/DDBJ whole genome shotgun (WGS) entry which is preliminary data.</text>
</comment>
<accession>A0A5N6MC67</accession>
<dbReference type="AlphaFoldDB" id="A0A5N6MC67"/>
<dbReference type="EMBL" id="SZYD01000016">
    <property type="protein sequence ID" value="KAD3338239.1"/>
    <property type="molecule type" value="Genomic_DNA"/>
</dbReference>
<evidence type="ECO:0000313" key="3">
    <source>
        <dbReference type="EMBL" id="KAD3338239.1"/>
    </source>
</evidence>
<dbReference type="SUPFAM" id="SSF53098">
    <property type="entry name" value="Ribonuclease H-like"/>
    <property type="match status" value="1"/>
</dbReference>
<dbReference type="OrthoDB" id="909526at2759"/>